<organism evidence="1 2">
    <name type="scientific">Scutellospora calospora</name>
    <dbReference type="NCBI Taxonomy" id="85575"/>
    <lineage>
        <taxon>Eukaryota</taxon>
        <taxon>Fungi</taxon>
        <taxon>Fungi incertae sedis</taxon>
        <taxon>Mucoromycota</taxon>
        <taxon>Glomeromycotina</taxon>
        <taxon>Glomeromycetes</taxon>
        <taxon>Diversisporales</taxon>
        <taxon>Gigasporaceae</taxon>
        <taxon>Scutellospora</taxon>
    </lineage>
</organism>
<evidence type="ECO:0000313" key="1">
    <source>
        <dbReference type="EMBL" id="CAG8477731.1"/>
    </source>
</evidence>
<reference evidence="1" key="1">
    <citation type="submission" date="2021-06" db="EMBL/GenBank/DDBJ databases">
        <authorList>
            <person name="Kallberg Y."/>
            <person name="Tangrot J."/>
            <person name="Rosling A."/>
        </authorList>
    </citation>
    <scope>NUCLEOTIDE SEQUENCE</scope>
    <source>
        <strain evidence="1">AU212A</strain>
    </source>
</reference>
<gene>
    <name evidence="1" type="ORF">SCALOS_LOCUS2296</name>
</gene>
<name>A0ACA9KL08_9GLOM</name>
<keyword evidence="2" id="KW-1185">Reference proteome</keyword>
<proteinExistence type="predicted"/>
<comment type="caution">
    <text evidence="1">The sequence shown here is derived from an EMBL/GenBank/DDBJ whole genome shotgun (WGS) entry which is preliminary data.</text>
</comment>
<evidence type="ECO:0000313" key="2">
    <source>
        <dbReference type="Proteomes" id="UP000789860"/>
    </source>
</evidence>
<accession>A0ACA9KL08</accession>
<protein>
    <submittedName>
        <fullName evidence="1">2331_t:CDS:1</fullName>
    </submittedName>
</protein>
<dbReference type="Proteomes" id="UP000789860">
    <property type="component" value="Unassembled WGS sequence"/>
</dbReference>
<sequence length="158" mass="18877">MSDPVGKDEKDRRRVYKENYLYLYKSLIWKVESDYLIRNNKIERSSYIVRFKYLIYDNLYINLVSYHMRLNKSYIYNEIVSLVTDVYPKVKRNVMNKTNNKNMGILDGFIDMFKKISLTNNSNTKLIVLIDNFNAAGNYITKANLNRLDKLLTENEMQ</sequence>
<dbReference type="EMBL" id="CAJVPM010001988">
    <property type="protein sequence ID" value="CAG8477731.1"/>
    <property type="molecule type" value="Genomic_DNA"/>
</dbReference>